<evidence type="ECO:0000256" key="1">
    <source>
        <dbReference type="SAM" id="MobiDB-lite"/>
    </source>
</evidence>
<reference evidence="2" key="1">
    <citation type="submission" date="2020-06" db="EMBL/GenBank/DDBJ databases">
        <title>WGS assembly of Ceratodon purpureus strain R40.</title>
        <authorList>
            <person name="Carey S.B."/>
            <person name="Jenkins J."/>
            <person name="Shu S."/>
            <person name="Lovell J.T."/>
            <person name="Sreedasyam A."/>
            <person name="Maumus F."/>
            <person name="Tiley G.P."/>
            <person name="Fernandez-Pozo N."/>
            <person name="Barry K."/>
            <person name="Chen C."/>
            <person name="Wang M."/>
            <person name="Lipzen A."/>
            <person name="Daum C."/>
            <person name="Saski C.A."/>
            <person name="Payton A.C."/>
            <person name="Mcbreen J.C."/>
            <person name="Conrad R.E."/>
            <person name="Kollar L.M."/>
            <person name="Olsson S."/>
            <person name="Huttunen S."/>
            <person name="Landis J.B."/>
            <person name="Wickett N.J."/>
            <person name="Johnson M.G."/>
            <person name="Rensing S.A."/>
            <person name="Grimwood J."/>
            <person name="Schmutz J."/>
            <person name="Mcdaniel S.F."/>
        </authorList>
    </citation>
    <scope>NUCLEOTIDE SEQUENCE</scope>
    <source>
        <strain evidence="2">R40</strain>
    </source>
</reference>
<feature type="compositionally biased region" description="Basic and acidic residues" evidence="1">
    <location>
        <begin position="153"/>
        <end position="175"/>
    </location>
</feature>
<dbReference type="Proteomes" id="UP000822688">
    <property type="component" value="Chromosome 4"/>
</dbReference>
<keyword evidence="3" id="KW-1185">Reference proteome</keyword>
<feature type="compositionally biased region" description="Basic residues" evidence="1">
    <location>
        <begin position="61"/>
        <end position="75"/>
    </location>
</feature>
<organism evidence="2 3">
    <name type="scientific">Ceratodon purpureus</name>
    <name type="common">Fire moss</name>
    <name type="synonym">Dicranum purpureum</name>
    <dbReference type="NCBI Taxonomy" id="3225"/>
    <lineage>
        <taxon>Eukaryota</taxon>
        <taxon>Viridiplantae</taxon>
        <taxon>Streptophyta</taxon>
        <taxon>Embryophyta</taxon>
        <taxon>Bryophyta</taxon>
        <taxon>Bryophytina</taxon>
        <taxon>Bryopsida</taxon>
        <taxon>Dicranidae</taxon>
        <taxon>Pseudoditrichales</taxon>
        <taxon>Ditrichaceae</taxon>
        <taxon>Ceratodon</taxon>
    </lineage>
</organism>
<dbReference type="EMBL" id="CM026424">
    <property type="protein sequence ID" value="KAG0578231.1"/>
    <property type="molecule type" value="Genomic_DNA"/>
</dbReference>
<protein>
    <submittedName>
        <fullName evidence="2">Uncharacterized protein</fullName>
    </submittedName>
</protein>
<feature type="region of interest" description="Disordered" evidence="1">
    <location>
        <begin position="1"/>
        <end position="98"/>
    </location>
</feature>
<evidence type="ECO:0000313" key="2">
    <source>
        <dbReference type="EMBL" id="KAG0578231.1"/>
    </source>
</evidence>
<comment type="caution">
    <text evidence="2">The sequence shown here is derived from an EMBL/GenBank/DDBJ whole genome shotgun (WGS) entry which is preliminary data.</text>
</comment>
<name>A0A8T0I6A8_CERPU</name>
<feature type="compositionally biased region" description="Polar residues" evidence="1">
    <location>
        <begin position="8"/>
        <end position="20"/>
    </location>
</feature>
<gene>
    <name evidence="2" type="ORF">KC19_4G007400</name>
</gene>
<evidence type="ECO:0000313" key="3">
    <source>
        <dbReference type="Proteomes" id="UP000822688"/>
    </source>
</evidence>
<feature type="compositionally biased region" description="Polar residues" evidence="1">
    <location>
        <begin position="35"/>
        <end position="60"/>
    </location>
</feature>
<proteinExistence type="predicted"/>
<dbReference type="AlphaFoldDB" id="A0A8T0I6A8"/>
<feature type="region of interest" description="Disordered" evidence="1">
    <location>
        <begin position="139"/>
        <end position="203"/>
    </location>
</feature>
<feature type="compositionally biased region" description="Polar residues" evidence="1">
    <location>
        <begin position="87"/>
        <end position="97"/>
    </location>
</feature>
<accession>A0A8T0I6A8</accession>
<sequence>MSPPTPWPSATTYQNTSQKPSLPASEAHHSRLPTPVTSSADLRNVAMTTLHDTTNVTAQQPRRRRRRNLNRNRCKCARDSEARQRKLQSQGRTSADESQVIGLDLRHNMRQEPVATWGLGGKRSGRPEWSLLEVAASGRDREGRKATSGCHGTRGELGKKDVTQLISTDERRAVVDNEGEDQGQRTPASDRNHSPPRARITPC</sequence>